<feature type="non-terminal residue" evidence="1">
    <location>
        <position position="275"/>
    </location>
</feature>
<reference evidence="1" key="1">
    <citation type="submission" date="2018-05" db="EMBL/GenBank/DDBJ databases">
        <authorList>
            <person name="Lanie J.A."/>
            <person name="Ng W.-L."/>
            <person name="Kazmierczak K.M."/>
            <person name="Andrzejewski T.M."/>
            <person name="Davidsen T.M."/>
            <person name="Wayne K.J."/>
            <person name="Tettelin H."/>
            <person name="Glass J.I."/>
            <person name="Rusch D."/>
            <person name="Podicherti R."/>
            <person name="Tsui H.-C.T."/>
            <person name="Winkler M.E."/>
        </authorList>
    </citation>
    <scope>NUCLEOTIDE SEQUENCE</scope>
</reference>
<name>A0A382KWQ9_9ZZZZ</name>
<gene>
    <name evidence="1" type="ORF">METZ01_LOCUS281744</name>
</gene>
<dbReference type="Gene3D" id="3.50.50.60">
    <property type="entry name" value="FAD/NAD(P)-binding domain"/>
    <property type="match status" value="1"/>
</dbReference>
<dbReference type="InterPro" id="IPR050816">
    <property type="entry name" value="Flavin-dep_Halogenase_NPB"/>
</dbReference>
<dbReference type="GO" id="GO:0004497">
    <property type="term" value="F:monooxygenase activity"/>
    <property type="evidence" value="ECO:0007669"/>
    <property type="project" value="InterPro"/>
</dbReference>
<dbReference type="InterPro" id="IPR006905">
    <property type="entry name" value="Flavin_halogenase"/>
</dbReference>
<dbReference type="AlphaFoldDB" id="A0A382KWQ9"/>
<dbReference type="Pfam" id="PF04820">
    <property type="entry name" value="Trp_halogenase"/>
    <property type="match status" value="1"/>
</dbReference>
<evidence type="ECO:0008006" key="2">
    <source>
        <dbReference type="Google" id="ProtNLM"/>
    </source>
</evidence>
<dbReference type="SUPFAM" id="SSF51905">
    <property type="entry name" value="FAD/NAD(P)-binding domain"/>
    <property type="match status" value="1"/>
</dbReference>
<dbReference type="PANTHER" id="PTHR43747:SF4">
    <property type="entry name" value="FLAVIN-DEPENDENT TRYPTOPHAN HALOGENASE"/>
    <property type="match status" value="1"/>
</dbReference>
<protein>
    <recommendedName>
        <fullName evidence="2">Amine oxidase domain-containing protein</fullName>
    </recommendedName>
</protein>
<dbReference type="PANTHER" id="PTHR43747">
    <property type="entry name" value="FAD-BINDING PROTEIN"/>
    <property type="match status" value="1"/>
</dbReference>
<accession>A0A382KWQ9</accession>
<proteinExistence type="predicted"/>
<organism evidence="1">
    <name type="scientific">marine metagenome</name>
    <dbReference type="NCBI Taxonomy" id="408172"/>
    <lineage>
        <taxon>unclassified sequences</taxon>
        <taxon>metagenomes</taxon>
        <taxon>ecological metagenomes</taxon>
    </lineage>
</organism>
<sequence length="275" mass="31629">MIITVVGAGTTGSFAAAHLKKYFPEHTIRLLHSDKVGTIGVGESVTPPVKYFMDDLGADEQTWMRDTGSIYKYANCFKDWTNKTDEQYFAFSYNEPLDKVLRGDPITFPDIKSVRPNHIRATDVWLDLYLQNKVTDYSKTFNPMYTFMRNMKAPFIEDEYLGSENFSYAYHVDAEKLGPWVRDNIAFKLGVEEIKGTIKSVVKHEDKVSKVILEGGVEFKSDLWIDATGFHRLLIKELTDKTIEYPYCPANASWVGPMSYKDQDNEMKNYTQSIW</sequence>
<dbReference type="EMBL" id="UINC01083305">
    <property type="protein sequence ID" value="SVC28890.1"/>
    <property type="molecule type" value="Genomic_DNA"/>
</dbReference>
<evidence type="ECO:0000313" key="1">
    <source>
        <dbReference type="EMBL" id="SVC28890.1"/>
    </source>
</evidence>
<dbReference type="InterPro" id="IPR036188">
    <property type="entry name" value="FAD/NAD-bd_sf"/>
</dbReference>